<dbReference type="InterPro" id="IPR000209">
    <property type="entry name" value="Peptidase_S8/S53_dom"/>
</dbReference>
<dbReference type="GO" id="GO:0006508">
    <property type="term" value="P:proteolysis"/>
    <property type="evidence" value="ECO:0007669"/>
    <property type="project" value="UniProtKB-KW"/>
</dbReference>
<keyword evidence="2 6" id="KW-0645">Protease</keyword>
<dbReference type="RefSeq" id="WP_092787045.1">
    <property type="nucleotide sequence ID" value="NZ_FOGI01000022.1"/>
</dbReference>
<dbReference type="InterPro" id="IPR022398">
    <property type="entry name" value="Peptidase_S8_His-AS"/>
</dbReference>
<dbReference type="PROSITE" id="PS00137">
    <property type="entry name" value="SUBTILASE_HIS"/>
    <property type="match status" value="1"/>
</dbReference>
<feature type="active site" description="Charge relay system" evidence="5 6">
    <location>
        <position position="231"/>
    </location>
</feature>
<dbReference type="PROSITE" id="PS51892">
    <property type="entry name" value="SUBTILASE"/>
    <property type="match status" value="1"/>
</dbReference>
<feature type="active site" description="Charge relay system" evidence="5 6">
    <location>
        <position position="399"/>
    </location>
</feature>
<evidence type="ECO:0000313" key="9">
    <source>
        <dbReference type="EMBL" id="SES48808.1"/>
    </source>
</evidence>
<evidence type="ECO:0000256" key="7">
    <source>
        <dbReference type="SAM" id="SignalP"/>
    </source>
</evidence>
<sequence>MRTTPWRSATTTAAVLGVVLSGTHLTTAAATPVPPGSRTVVLLTGDRVEVDTLGHRTIHPGPDRERTAFSYYERDGHHFVVPVDALRPLADDRLDERLFDVDALLAAAHDGATVPVIVTRQPGVAAVEPAGAASLPAVNGYATAVRGDGMRALADPGVRKIWLDGVRKPQLDKSTAQIGAPAAWKAGYTGTGVTVAVLDTGIDRTHPDLVSRVAEARTFSDAPDGLDRIGHGTHIASIIAGNGERYRGVAPGARLLDGKVFDDSGSARDSWIIAGMQWAAGAGAAVVNLSLARPDLPGSDPLEQAVDTLSAQHGTLFVVAAGNDGPTGGTVGSPGSADAALTVGAVDRADKILPFSGHGPRVGDGAVKPDITAPGMAIVAARSSTSPGEGPYVADFGTSMAAAHVTGAAALLAQQHPDWPGERLKDVLMAGAHPGTGQTIFEEGTGRVDVAAAMTQTLSTEPASVHLGTQRLPDPGRTLTREVTYRNTGTTEATVEPKAVLYGPDGKQANLVTVSPARMTVPAGGTAVATYSVAAPATGPQGLYAGMVVAGGVRTPIVFARSEPTFEITVSQLGLDGTPAIGGYARIVSRAAGARQYQVPSTGRLRLPKGEYSVDSLLVGDNLNWLFQPSFTVSGDSELVIDYRRTKPLSITPPVRATSRFADVALSYGDYSTGIAGTDITRTATGTAGARVPGTALTTKVHTQWLAENGAFYGLAYFGHGGLPDGLTKRPSVRDLAHVRADLRATGPDRLGSRAAVPFPTTGGVLDSSPGYDTAVLPRVRDEYYTTEADGALWTSLLVQRSATGQPDGTALSPVRHYRPGRDYTETYNRGVFGPAFPSLPKGQSFVSRTKDTLSAALPLFGDADGNAGDVPLSSRVTTLYRDDVKVGESTDPTATFTIPAGRSTYRLVADAVRTPDATLSTHVTASWTFTSTHQDSTQPIPLPTIRFTPRLAGDNTAPRGRVFPVPIAGANRSTTVEVSYDSGKTWSRALVLAGTALLCHPDTPGTVSLRAKTTDPAGHPLDLTIIDAYTLR</sequence>
<feature type="chain" id="PRO_5011526008" evidence="7">
    <location>
        <begin position="31"/>
        <end position="1033"/>
    </location>
</feature>
<organism evidence="9 10">
    <name type="scientific">Actinokineospora terrae</name>
    <dbReference type="NCBI Taxonomy" id="155974"/>
    <lineage>
        <taxon>Bacteria</taxon>
        <taxon>Bacillati</taxon>
        <taxon>Actinomycetota</taxon>
        <taxon>Actinomycetes</taxon>
        <taxon>Pseudonocardiales</taxon>
        <taxon>Pseudonocardiaceae</taxon>
        <taxon>Actinokineospora</taxon>
    </lineage>
</organism>
<evidence type="ECO:0000256" key="5">
    <source>
        <dbReference type="PIRSR" id="PIRSR615500-1"/>
    </source>
</evidence>
<dbReference type="PROSITE" id="PS00136">
    <property type="entry name" value="SUBTILASE_ASP"/>
    <property type="match status" value="1"/>
</dbReference>
<accession>A0A1H9XRP0</accession>
<dbReference type="SUPFAM" id="SSF52743">
    <property type="entry name" value="Subtilisin-like"/>
    <property type="match status" value="1"/>
</dbReference>
<dbReference type="InterPro" id="IPR036852">
    <property type="entry name" value="Peptidase_S8/S53_dom_sf"/>
</dbReference>
<feature type="domain" description="Peptidase S8/S53" evidence="8">
    <location>
        <begin position="190"/>
        <end position="435"/>
    </location>
</feature>
<dbReference type="InterPro" id="IPR050131">
    <property type="entry name" value="Peptidase_S8_subtilisin-like"/>
</dbReference>
<evidence type="ECO:0000256" key="3">
    <source>
        <dbReference type="ARBA" id="ARBA00022801"/>
    </source>
</evidence>
<reference evidence="10" key="1">
    <citation type="submission" date="2016-10" db="EMBL/GenBank/DDBJ databases">
        <authorList>
            <person name="Varghese N."/>
            <person name="Submissions S."/>
        </authorList>
    </citation>
    <scope>NUCLEOTIDE SEQUENCE [LARGE SCALE GENOMIC DNA]</scope>
    <source>
        <strain evidence="10">DSM 44260</strain>
    </source>
</reference>
<dbReference type="Gene3D" id="3.40.50.200">
    <property type="entry name" value="Peptidase S8/S53 domain"/>
    <property type="match status" value="1"/>
</dbReference>
<keyword evidence="4 6" id="KW-0720">Serine protease</keyword>
<name>A0A1H9XRP0_9PSEU</name>
<dbReference type="PANTHER" id="PTHR43806:SF11">
    <property type="entry name" value="CEREVISIN-RELATED"/>
    <property type="match status" value="1"/>
</dbReference>
<evidence type="ECO:0000259" key="8">
    <source>
        <dbReference type="Pfam" id="PF00082"/>
    </source>
</evidence>
<protein>
    <submittedName>
        <fullName evidence="9">Subtilase family protein</fullName>
    </submittedName>
</protein>
<proteinExistence type="inferred from homology"/>
<comment type="similarity">
    <text evidence="1 6">Belongs to the peptidase S8 family.</text>
</comment>
<keyword evidence="10" id="KW-1185">Reference proteome</keyword>
<evidence type="ECO:0000256" key="1">
    <source>
        <dbReference type="ARBA" id="ARBA00011073"/>
    </source>
</evidence>
<dbReference type="GO" id="GO:0004252">
    <property type="term" value="F:serine-type endopeptidase activity"/>
    <property type="evidence" value="ECO:0007669"/>
    <property type="project" value="UniProtKB-UniRule"/>
</dbReference>
<dbReference type="STRING" id="155974.SAMN04487818_12229"/>
<dbReference type="Proteomes" id="UP000199051">
    <property type="component" value="Unassembled WGS sequence"/>
</dbReference>
<evidence type="ECO:0000256" key="6">
    <source>
        <dbReference type="PROSITE-ProRule" id="PRU01240"/>
    </source>
</evidence>
<dbReference type="InterPro" id="IPR023827">
    <property type="entry name" value="Peptidase_S8_Asp-AS"/>
</dbReference>
<keyword evidence="7" id="KW-0732">Signal</keyword>
<gene>
    <name evidence="9" type="ORF">SAMN04487818_12229</name>
</gene>
<dbReference type="PRINTS" id="PR00723">
    <property type="entry name" value="SUBTILISIN"/>
</dbReference>
<dbReference type="PANTHER" id="PTHR43806">
    <property type="entry name" value="PEPTIDASE S8"/>
    <property type="match status" value="1"/>
</dbReference>
<evidence type="ECO:0000256" key="2">
    <source>
        <dbReference type="ARBA" id="ARBA00022670"/>
    </source>
</evidence>
<feature type="signal peptide" evidence="7">
    <location>
        <begin position="1"/>
        <end position="30"/>
    </location>
</feature>
<dbReference type="Pfam" id="PF00082">
    <property type="entry name" value="Peptidase_S8"/>
    <property type="match status" value="1"/>
</dbReference>
<dbReference type="AlphaFoldDB" id="A0A1H9XRP0"/>
<dbReference type="EMBL" id="FOGI01000022">
    <property type="protein sequence ID" value="SES48808.1"/>
    <property type="molecule type" value="Genomic_DNA"/>
</dbReference>
<keyword evidence="3 6" id="KW-0378">Hydrolase</keyword>
<dbReference type="InterPro" id="IPR015500">
    <property type="entry name" value="Peptidase_S8_subtilisin-rel"/>
</dbReference>
<evidence type="ECO:0000256" key="4">
    <source>
        <dbReference type="ARBA" id="ARBA00022825"/>
    </source>
</evidence>
<evidence type="ECO:0000313" key="10">
    <source>
        <dbReference type="Proteomes" id="UP000199051"/>
    </source>
</evidence>
<feature type="active site" description="Charge relay system" evidence="5 6">
    <location>
        <position position="199"/>
    </location>
</feature>